<dbReference type="AlphaFoldDB" id="A0A369A5C1"/>
<name>A0A369A5C1_9GAMM</name>
<sequence>MSSCEVIAWADEEIKAVDEPSDDLITLSLKGPEMLTKLPGDEFPRSTNLPYEKIFAIKASILDTSIKEERDKFISWMLGSCRGLSLDIPEVRLAYDYEHISWDCDNPKKADEMFDESFRNMLSNWNEQTEELEGKCLTNQSTTRILRRKQRSCSGY</sequence>
<gene>
    <name evidence="1" type="ORF">DFP77_11284</name>
</gene>
<evidence type="ECO:0000313" key="1">
    <source>
        <dbReference type="EMBL" id="RCX03546.1"/>
    </source>
</evidence>
<accession>A0A369A5C1</accession>
<proteinExistence type="predicted"/>
<reference evidence="1 2" key="1">
    <citation type="submission" date="2018-07" db="EMBL/GenBank/DDBJ databases">
        <title>Genomic Encyclopedia of Type Strains, Phase III (KMG-III): the genomes of soil and plant-associated and newly described type strains.</title>
        <authorList>
            <person name="Whitman W."/>
        </authorList>
    </citation>
    <scope>NUCLEOTIDE SEQUENCE [LARGE SCALE GENOMIC DNA]</scope>
    <source>
        <strain evidence="1 2">CECT 7731</strain>
    </source>
</reference>
<protein>
    <submittedName>
        <fullName evidence="1">Uncharacterized protein</fullName>
    </submittedName>
</protein>
<dbReference type="RefSeq" id="WP_147270552.1">
    <property type="nucleotide sequence ID" value="NZ_QPJQ01000012.1"/>
</dbReference>
<evidence type="ECO:0000313" key="2">
    <source>
        <dbReference type="Proteomes" id="UP000253506"/>
    </source>
</evidence>
<organism evidence="1 2">
    <name type="scientific">Marinomonas foliarum</name>
    <dbReference type="NCBI Taxonomy" id="491950"/>
    <lineage>
        <taxon>Bacteria</taxon>
        <taxon>Pseudomonadati</taxon>
        <taxon>Pseudomonadota</taxon>
        <taxon>Gammaproteobacteria</taxon>
        <taxon>Oceanospirillales</taxon>
        <taxon>Oceanospirillaceae</taxon>
        <taxon>Marinomonas</taxon>
    </lineage>
</organism>
<comment type="caution">
    <text evidence="1">The sequence shown here is derived from an EMBL/GenBank/DDBJ whole genome shotgun (WGS) entry which is preliminary data.</text>
</comment>
<dbReference type="EMBL" id="QPJQ01000012">
    <property type="protein sequence ID" value="RCX03546.1"/>
    <property type="molecule type" value="Genomic_DNA"/>
</dbReference>
<dbReference type="Proteomes" id="UP000253506">
    <property type="component" value="Unassembled WGS sequence"/>
</dbReference>
<dbReference type="OrthoDB" id="6106812at2"/>